<proteinExistence type="predicted"/>
<comment type="caution">
    <text evidence="2">The sequence shown here is derived from an EMBL/GenBank/DDBJ whole genome shotgun (WGS) entry which is preliminary data.</text>
</comment>
<evidence type="ECO:0000256" key="1">
    <source>
        <dbReference type="SAM" id="MobiDB-lite"/>
    </source>
</evidence>
<sequence length="83" mass="9245">MSNDKDKDKDKDRSRSLRDDNQKGKSKSSDNDNGKSNCKTAVVVKGDGWFVFGEIPSKTYGEDSEQDRDLSGERICNLIGDRG</sequence>
<dbReference type="EMBL" id="RSDW01000001">
    <property type="protein sequence ID" value="RSL16307.1"/>
    <property type="molecule type" value="Genomic_DNA"/>
</dbReference>
<feature type="compositionally biased region" description="Basic and acidic residues" evidence="1">
    <location>
        <begin position="1"/>
        <end position="33"/>
    </location>
</feature>
<name>A0A3R9P946_9BACT</name>
<reference evidence="2 3" key="1">
    <citation type="submission" date="2018-12" db="EMBL/GenBank/DDBJ databases">
        <title>Sequencing of bacterial isolates from soil warming experiment in Harvard Forest, Massachusetts, USA.</title>
        <authorList>
            <person name="Deangelis K."/>
        </authorList>
    </citation>
    <scope>NUCLEOTIDE SEQUENCE [LARGE SCALE GENOMIC DNA]</scope>
    <source>
        <strain evidence="2 3">EB153</strain>
    </source>
</reference>
<feature type="region of interest" description="Disordered" evidence="1">
    <location>
        <begin position="1"/>
        <end position="38"/>
    </location>
</feature>
<organism evidence="2 3">
    <name type="scientific">Edaphobacter aggregans</name>
    <dbReference type="NCBI Taxonomy" id="570835"/>
    <lineage>
        <taxon>Bacteria</taxon>
        <taxon>Pseudomonadati</taxon>
        <taxon>Acidobacteriota</taxon>
        <taxon>Terriglobia</taxon>
        <taxon>Terriglobales</taxon>
        <taxon>Acidobacteriaceae</taxon>
        <taxon>Edaphobacter</taxon>
    </lineage>
</organism>
<protein>
    <submittedName>
        <fullName evidence="2">Uncharacterized protein</fullName>
    </submittedName>
</protein>
<gene>
    <name evidence="2" type="ORF">EDE15_1818</name>
</gene>
<evidence type="ECO:0000313" key="3">
    <source>
        <dbReference type="Proteomes" id="UP000269669"/>
    </source>
</evidence>
<dbReference type="AlphaFoldDB" id="A0A3R9P946"/>
<accession>A0A3R9P946</accession>
<keyword evidence="3" id="KW-1185">Reference proteome</keyword>
<evidence type="ECO:0000313" key="2">
    <source>
        <dbReference type="EMBL" id="RSL16307.1"/>
    </source>
</evidence>
<dbReference type="Proteomes" id="UP000269669">
    <property type="component" value="Unassembled WGS sequence"/>
</dbReference>